<dbReference type="PROSITE" id="PS51063">
    <property type="entry name" value="HTH_CRP_2"/>
    <property type="match status" value="1"/>
</dbReference>
<organism evidence="5 6">
    <name type="scientific">Methyloradius palustris</name>
    <dbReference type="NCBI Taxonomy" id="2778876"/>
    <lineage>
        <taxon>Bacteria</taxon>
        <taxon>Pseudomonadati</taxon>
        <taxon>Pseudomonadota</taxon>
        <taxon>Betaproteobacteria</taxon>
        <taxon>Nitrosomonadales</taxon>
        <taxon>Methylophilaceae</taxon>
        <taxon>Methyloradius</taxon>
    </lineage>
</organism>
<evidence type="ECO:0000259" key="4">
    <source>
        <dbReference type="PROSITE" id="PS51063"/>
    </source>
</evidence>
<dbReference type="EMBL" id="AP024110">
    <property type="protein sequence ID" value="BCM25686.1"/>
    <property type="molecule type" value="Genomic_DNA"/>
</dbReference>
<dbReference type="AlphaFoldDB" id="A0A8D5G9T4"/>
<name>A0A8D5G9T4_9PROT</name>
<keyword evidence="6" id="KW-1185">Reference proteome</keyword>
<dbReference type="InterPro" id="IPR036388">
    <property type="entry name" value="WH-like_DNA-bd_sf"/>
</dbReference>
<dbReference type="InterPro" id="IPR012318">
    <property type="entry name" value="HTH_CRP"/>
</dbReference>
<sequence>MQSLSQGQDLSWLDIFPDLAGLETSARELLSKSARMVEALVGTIGYREGVPCNAYVMRLAGQSRVYKISAGGREILLYRVGAGETCVLTTTCLLGRSDYPAESVVEKDIRDVVIPAASFHQLMVESAVFRQFVMNNYGALISDLIVLLDEVAFQNLEIRLAKLLLDSEGGNITRTHQQLADELGTAREVVSRQLKRFEQKGWVSLGRGHLELVNRSALLHLCQIGTH</sequence>
<dbReference type="PANTHER" id="PTHR24567:SF74">
    <property type="entry name" value="HTH-TYPE TRANSCRIPTIONAL REGULATOR ARCR"/>
    <property type="match status" value="1"/>
</dbReference>
<evidence type="ECO:0000313" key="5">
    <source>
        <dbReference type="EMBL" id="BCM25686.1"/>
    </source>
</evidence>
<dbReference type="GO" id="GO:0005829">
    <property type="term" value="C:cytosol"/>
    <property type="evidence" value="ECO:0007669"/>
    <property type="project" value="TreeGrafter"/>
</dbReference>
<gene>
    <name evidence="5" type="ORF">ZMTM_19450</name>
</gene>
<dbReference type="SMART" id="SM00419">
    <property type="entry name" value="HTH_CRP"/>
    <property type="match status" value="1"/>
</dbReference>
<dbReference type="Proteomes" id="UP000826722">
    <property type="component" value="Chromosome"/>
</dbReference>
<dbReference type="PRINTS" id="PR00034">
    <property type="entry name" value="HTHCRP"/>
</dbReference>
<evidence type="ECO:0000256" key="2">
    <source>
        <dbReference type="ARBA" id="ARBA00023125"/>
    </source>
</evidence>
<accession>A0A8D5G9T4</accession>
<dbReference type="InterPro" id="IPR018490">
    <property type="entry name" value="cNMP-bd_dom_sf"/>
</dbReference>
<dbReference type="InterPro" id="IPR050397">
    <property type="entry name" value="Env_Response_Regulators"/>
</dbReference>
<dbReference type="Gene3D" id="2.60.120.10">
    <property type="entry name" value="Jelly Rolls"/>
    <property type="match status" value="1"/>
</dbReference>
<proteinExistence type="predicted"/>
<keyword evidence="1" id="KW-0805">Transcription regulation</keyword>
<keyword evidence="2" id="KW-0238">DNA-binding</keyword>
<dbReference type="InterPro" id="IPR036390">
    <property type="entry name" value="WH_DNA-bd_sf"/>
</dbReference>
<dbReference type="SUPFAM" id="SSF46785">
    <property type="entry name" value="Winged helix' DNA-binding domain"/>
    <property type="match status" value="1"/>
</dbReference>
<keyword evidence="3" id="KW-0804">Transcription</keyword>
<reference evidence="5" key="1">
    <citation type="journal article" date="2021" name="Arch. Microbiol.">
        <title>Methyloradius palustris gen. nov., sp. nov., a methanol-oxidizing bacterium isolated from snow.</title>
        <authorList>
            <person name="Miyadera T."/>
            <person name="Kojima H."/>
            <person name="Fukui M."/>
        </authorList>
    </citation>
    <scope>NUCLEOTIDE SEQUENCE</scope>
    <source>
        <strain evidence="5">Zm11</strain>
    </source>
</reference>
<protein>
    <submittedName>
        <fullName evidence="5">Crp/Fnr family transcriptional regulator</fullName>
    </submittedName>
</protein>
<dbReference type="Pfam" id="PF13545">
    <property type="entry name" value="HTH_Crp_2"/>
    <property type="match status" value="1"/>
</dbReference>
<evidence type="ECO:0000256" key="3">
    <source>
        <dbReference type="ARBA" id="ARBA00023163"/>
    </source>
</evidence>
<feature type="domain" description="HTH crp-type" evidence="4">
    <location>
        <begin position="154"/>
        <end position="216"/>
    </location>
</feature>
<dbReference type="RefSeq" id="WP_221763747.1">
    <property type="nucleotide sequence ID" value="NZ_AP024110.1"/>
</dbReference>
<dbReference type="InterPro" id="IPR014710">
    <property type="entry name" value="RmlC-like_jellyroll"/>
</dbReference>
<evidence type="ECO:0000256" key="1">
    <source>
        <dbReference type="ARBA" id="ARBA00023015"/>
    </source>
</evidence>
<dbReference type="GO" id="GO:0003700">
    <property type="term" value="F:DNA-binding transcription factor activity"/>
    <property type="evidence" value="ECO:0007669"/>
    <property type="project" value="TreeGrafter"/>
</dbReference>
<dbReference type="PANTHER" id="PTHR24567">
    <property type="entry name" value="CRP FAMILY TRANSCRIPTIONAL REGULATORY PROTEIN"/>
    <property type="match status" value="1"/>
</dbReference>
<evidence type="ECO:0000313" key="6">
    <source>
        <dbReference type="Proteomes" id="UP000826722"/>
    </source>
</evidence>
<dbReference type="SUPFAM" id="SSF51206">
    <property type="entry name" value="cAMP-binding domain-like"/>
    <property type="match status" value="1"/>
</dbReference>
<dbReference type="KEGG" id="mpau:ZMTM_19450"/>
<dbReference type="Gene3D" id="1.10.10.10">
    <property type="entry name" value="Winged helix-like DNA-binding domain superfamily/Winged helix DNA-binding domain"/>
    <property type="match status" value="1"/>
</dbReference>
<dbReference type="GO" id="GO:0003677">
    <property type="term" value="F:DNA binding"/>
    <property type="evidence" value="ECO:0007669"/>
    <property type="project" value="UniProtKB-KW"/>
</dbReference>